<sequence length="183" mass="20020">MDGCLIITGTPGAGKTTVSRLVAERLPRSARIDADVMAHMMVSGWANLLDEQGNWNPGPEGQRQLQLRAVNVCSVADNFAAAGFTPVIDHVIETREELGFIAGRLLARPLMLVVLSPSIEVARERNASRPRQEQVDYDFSPLARNMRRELGELGWWLDSGELTAETTADLIVAEAAKRAVVDL</sequence>
<gene>
    <name evidence="1" type="ORF">O1R50_11995</name>
</gene>
<dbReference type="InterPro" id="IPR027417">
    <property type="entry name" value="P-loop_NTPase"/>
</dbReference>
<dbReference type="Gene3D" id="3.40.50.300">
    <property type="entry name" value="P-loop containing nucleotide triphosphate hydrolases"/>
    <property type="match status" value="1"/>
</dbReference>
<reference evidence="1" key="1">
    <citation type="submission" date="2022-12" db="EMBL/GenBank/DDBJ databases">
        <title>Gycomyces niveus sp.nov.,a novel actinomycete isolated from soil in Shouguan.</title>
        <authorList>
            <person name="Yang X."/>
        </authorList>
    </citation>
    <scope>NUCLEOTIDE SEQUENCE</scope>
    <source>
        <strain evidence="1">NEAU-A15</strain>
    </source>
</reference>
<organism evidence="1 2">
    <name type="scientific">Glycomyces luteolus</name>
    <dbReference type="NCBI Taxonomy" id="2670330"/>
    <lineage>
        <taxon>Bacteria</taxon>
        <taxon>Bacillati</taxon>
        <taxon>Actinomycetota</taxon>
        <taxon>Actinomycetes</taxon>
        <taxon>Glycomycetales</taxon>
        <taxon>Glycomycetaceae</taxon>
        <taxon>Glycomyces</taxon>
    </lineage>
</organism>
<evidence type="ECO:0000313" key="1">
    <source>
        <dbReference type="EMBL" id="MDA1360349.1"/>
    </source>
</evidence>
<keyword evidence="2" id="KW-1185">Reference proteome</keyword>
<dbReference type="RefSeq" id="WP_270110277.1">
    <property type="nucleotide sequence ID" value="NZ_JAPZVP010000008.1"/>
</dbReference>
<dbReference type="SUPFAM" id="SSF52540">
    <property type="entry name" value="P-loop containing nucleoside triphosphate hydrolases"/>
    <property type="match status" value="1"/>
</dbReference>
<protein>
    <submittedName>
        <fullName evidence="1">AAA family ATPase</fullName>
    </submittedName>
</protein>
<evidence type="ECO:0000313" key="2">
    <source>
        <dbReference type="Proteomes" id="UP001146067"/>
    </source>
</evidence>
<comment type="caution">
    <text evidence="1">The sequence shown here is derived from an EMBL/GenBank/DDBJ whole genome shotgun (WGS) entry which is preliminary data.</text>
</comment>
<proteinExistence type="predicted"/>
<name>A0A9X3PCZ7_9ACTN</name>
<dbReference type="EMBL" id="JAPZVP010000008">
    <property type="protein sequence ID" value="MDA1360349.1"/>
    <property type="molecule type" value="Genomic_DNA"/>
</dbReference>
<accession>A0A9X3PCZ7</accession>
<dbReference type="Pfam" id="PF13671">
    <property type="entry name" value="AAA_33"/>
    <property type="match status" value="1"/>
</dbReference>
<dbReference type="Proteomes" id="UP001146067">
    <property type="component" value="Unassembled WGS sequence"/>
</dbReference>
<dbReference type="AlphaFoldDB" id="A0A9X3PCZ7"/>